<dbReference type="Proteomes" id="UP001164539">
    <property type="component" value="Chromosome 3"/>
</dbReference>
<organism evidence="1 2">
    <name type="scientific">Melia azedarach</name>
    <name type="common">Chinaberry tree</name>
    <dbReference type="NCBI Taxonomy" id="155640"/>
    <lineage>
        <taxon>Eukaryota</taxon>
        <taxon>Viridiplantae</taxon>
        <taxon>Streptophyta</taxon>
        <taxon>Embryophyta</taxon>
        <taxon>Tracheophyta</taxon>
        <taxon>Spermatophyta</taxon>
        <taxon>Magnoliopsida</taxon>
        <taxon>eudicotyledons</taxon>
        <taxon>Gunneridae</taxon>
        <taxon>Pentapetalae</taxon>
        <taxon>rosids</taxon>
        <taxon>malvids</taxon>
        <taxon>Sapindales</taxon>
        <taxon>Meliaceae</taxon>
        <taxon>Melia</taxon>
    </lineage>
</organism>
<accession>A0ACC1YII7</accession>
<name>A0ACC1YII7_MELAZ</name>
<comment type="caution">
    <text evidence="1">The sequence shown here is derived from an EMBL/GenBank/DDBJ whole genome shotgun (WGS) entry which is preliminary data.</text>
</comment>
<dbReference type="EMBL" id="CM051396">
    <property type="protein sequence ID" value="KAJ4723348.1"/>
    <property type="molecule type" value="Genomic_DNA"/>
</dbReference>
<evidence type="ECO:0000313" key="2">
    <source>
        <dbReference type="Proteomes" id="UP001164539"/>
    </source>
</evidence>
<sequence length="263" mass="31243">MMMMPTGFRFNPTDEELIELLDRKVSGQDMHFYGHFILQTDVYSLDPDHFQWGHNLALSNNERFYYYLKEKNSREVLGHGWWRATGHVKKIYVNYNDQFLVGFKKPLTFHRFRDQDVEKRRQNPIKTNWIMHEYRLESYSTEWRLCRIKYKGKPSEQEEVVENTRNASIPTLAEQQQQPPQSCLQPISDANFSDFSGGESQNNQQDSLQVNNMSENEPSNFSDLILQIAADFSYPYYDHFEDDQLQKFAASPEQLLPSIWSWQ</sequence>
<gene>
    <name evidence="1" type="ORF">OWV82_006731</name>
</gene>
<reference evidence="1 2" key="1">
    <citation type="journal article" date="2023" name="Science">
        <title>Complex scaffold remodeling in plant triterpene biosynthesis.</title>
        <authorList>
            <person name="De La Pena R."/>
            <person name="Hodgson H."/>
            <person name="Liu J.C."/>
            <person name="Stephenson M.J."/>
            <person name="Martin A.C."/>
            <person name="Owen C."/>
            <person name="Harkess A."/>
            <person name="Leebens-Mack J."/>
            <person name="Jimenez L.E."/>
            <person name="Osbourn A."/>
            <person name="Sattely E.S."/>
        </authorList>
    </citation>
    <scope>NUCLEOTIDE SEQUENCE [LARGE SCALE GENOMIC DNA]</scope>
    <source>
        <strain evidence="2">cv. JPN11</strain>
        <tissue evidence="1">Leaf</tissue>
    </source>
</reference>
<proteinExistence type="predicted"/>
<keyword evidence="2" id="KW-1185">Reference proteome</keyword>
<evidence type="ECO:0000313" key="1">
    <source>
        <dbReference type="EMBL" id="KAJ4723348.1"/>
    </source>
</evidence>
<protein>
    <submittedName>
        <fullName evidence="1">NAC domain-containing protein</fullName>
    </submittedName>
</protein>